<evidence type="ECO:0000256" key="2">
    <source>
        <dbReference type="ARBA" id="ARBA00022692"/>
    </source>
</evidence>
<dbReference type="InterPro" id="IPR053231">
    <property type="entry name" value="GPCR_LN-TM7"/>
</dbReference>
<keyword evidence="4 5" id="KW-0472">Membrane</keyword>
<feature type="domain" description="G-protein coupled receptors family 2 profile 2" evidence="6">
    <location>
        <begin position="1"/>
        <end position="191"/>
    </location>
</feature>
<reference evidence="7 8" key="1">
    <citation type="journal article" date="2021" name="Elife">
        <title>Chloroplast acquisition without the gene transfer in kleptoplastic sea slugs, Plakobranchus ocellatus.</title>
        <authorList>
            <person name="Maeda T."/>
            <person name="Takahashi S."/>
            <person name="Yoshida T."/>
            <person name="Shimamura S."/>
            <person name="Takaki Y."/>
            <person name="Nagai Y."/>
            <person name="Toyoda A."/>
            <person name="Suzuki Y."/>
            <person name="Arimoto A."/>
            <person name="Ishii H."/>
            <person name="Satoh N."/>
            <person name="Nishiyama T."/>
            <person name="Hasebe M."/>
            <person name="Maruyama T."/>
            <person name="Minagawa J."/>
            <person name="Obokata J."/>
            <person name="Shigenobu S."/>
        </authorList>
    </citation>
    <scope>NUCLEOTIDE SEQUENCE [LARGE SCALE GENOMIC DNA]</scope>
</reference>
<dbReference type="InterPro" id="IPR017981">
    <property type="entry name" value="GPCR_2-like_7TM"/>
</dbReference>
<evidence type="ECO:0000259" key="6">
    <source>
        <dbReference type="PROSITE" id="PS50261"/>
    </source>
</evidence>
<evidence type="ECO:0000256" key="1">
    <source>
        <dbReference type="ARBA" id="ARBA00004141"/>
    </source>
</evidence>
<evidence type="ECO:0000256" key="3">
    <source>
        <dbReference type="ARBA" id="ARBA00022989"/>
    </source>
</evidence>
<feature type="transmembrane region" description="Helical" evidence="5">
    <location>
        <begin position="168"/>
        <end position="187"/>
    </location>
</feature>
<gene>
    <name evidence="7" type="ORF">ElyMa_006249400</name>
</gene>
<evidence type="ECO:0000256" key="4">
    <source>
        <dbReference type="ARBA" id="ARBA00023136"/>
    </source>
</evidence>
<dbReference type="Proteomes" id="UP000762676">
    <property type="component" value="Unassembled WGS sequence"/>
</dbReference>
<proteinExistence type="predicted"/>
<dbReference type="EMBL" id="BMAT01012547">
    <property type="protein sequence ID" value="GFR94420.1"/>
    <property type="molecule type" value="Genomic_DNA"/>
</dbReference>
<comment type="subcellular location">
    <subcellularLocation>
        <location evidence="1">Membrane</location>
        <topology evidence="1">Multi-pass membrane protein</topology>
    </subcellularLocation>
</comment>
<dbReference type="AlphaFoldDB" id="A0AAV4HAG1"/>
<comment type="caution">
    <text evidence="7">The sequence shown here is derived from an EMBL/GenBank/DDBJ whole genome shotgun (WGS) entry which is preliminary data.</text>
</comment>
<dbReference type="GO" id="GO:0016020">
    <property type="term" value="C:membrane"/>
    <property type="evidence" value="ECO:0007669"/>
    <property type="project" value="UniProtKB-SubCell"/>
</dbReference>
<protein>
    <submittedName>
        <fullName evidence="7">G-protein coupled receptor Mth</fullName>
    </submittedName>
</protein>
<feature type="transmembrane region" description="Helical" evidence="5">
    <location>
        <begin position="138"/>
        <end position="156"/>
    </location>
</feature>
<dbReference type="Gene3D" id="1.20.1070.10">
    <property type="entry name" value="Rhodopsin 7-helix transmembrane proteins"/>
    <property type="match status" value="1"/>
</dbReference>
<dbReference type="InterPro" id="IPR000832">
    <property type="entry name" value="GPCR_2_secretin-like"/>
</dbReference>
<keyword evidence="2 5" id="KW-0812">Transmembrane</keyword>
<keyword evidence="3 5" id="KW-1133">Transmembrane helix</keyword>
<dbReference type="GO" id="GO:0004930">
    <property type="term" value="F:G protein-coupled receptor activity"/>
    <property type="evidence" value="ECO:0007669"/>
    <property type="project" value="InterPro"/>
</dbReference>
<feature type="transmembrane region" description="Helical" evidence="5">
    <location>
        <begin position="92"/>
        <end position="117"/>
    </location>
</feature>
<dbReference type="PANTHER" id="PTHR45902:SF1">
    <property type="entry name" value="LATROPHILIN RECEPTOR-LIKE PROTEIN A"/>
    <property type="match status" value="1"/>
</dbReference>
<name>A0AAV4HAG1_9GAST</name>
<evidence type="ECO:0000313" key="7">
    <source>
        <dbReference type="EMBL" id="GFR94420.1"/>
    </source>
</evidence>
<evidence type="ECO:0000256" key="5">
    <source>
        <dbReference type="SAM" id="Phobius"/>
    </source>
</evidence>
<feature type="transmembrane region" description="Helical" evidence="5">
    <location>
        <begin position="48"/>
        <end position="72"/>
    </location>
</feature>
<keyword evidence="8" id="KW-1185">Reference proteome</keyword>
<accession>A0AAV4HAG1</accession>
<dbReference type="PANTHER" id="PTHR45902">
    <property type="entry name" value="LATROPHILIN RECEPTOR-LIKE PROTEIN A"/>
    <property type="match status" value="1"/>
</dbReference>
<keyword evidence="7" id="KW-0675">Receptor</keyword>
<evidence type="ECO:0000313" key="8">
    <source>
        <dbReference type="Proteomes" id="UP000762676"/>
    </source>
</evidence>
<dbReference type="GO" id="GO:0007166">
    <property type="term" value="P:cell surface receptor signaling pathway"/>
    <property type="evidence" value="ECO:0007669"/>
    <property type="project" value="InterPro"/>
</dbReference>
<sequence length="255" mass="28315">MLGMLTHFLWLWMFVWSFICCFHMFRVFTANTVGINATRWCCSQSSSLLYTVLLSLACPVCIVSLVITISLATSGGKRTGYGKDFCYLDSTFLVGVATVFPLALVILTNVIFFIITAGKIHKIGKLQSPEFAQKNDRTNLYIYIKLSTITGAFWVIQILAEALNNDVLRFIAIFSNGLQGVFIFLSYMCNKRILNIYCESISKRKARVSSSDTPPKVTGELIEMNSCRGSSINNRAQAVAPKISSSDKTTCLATD</sequence>
<feature type="transmembrane region" description="Helical" evidence="5">
    <location>
        <begin position="6"/>
        <end position="28"/>
    </location>
</feature>
<organism evidence="7 8">
    <name type="scientific">Elysia marginata</name>
    <dbReference type="NCBI Taxonomy" id="1093978"/>
    <lineage>
        <taxon>Eukaryota</taxon>
        <taxon>Metazoa</taxon>
        <taxon>Spiralia</taxon>
        <taxon>Lophotrochozoa</taxon>
        <taxon>Mollusca</taxon>
        <taxon>Gastropoda</taxon>
        <taxon>Heterobranchia</taxon>
        <taxon>Euthyneura</taxon>
        <taxon>Panpulmonata</taxon>
        <taxon>Sacoglossa</taxon>
        <taxon>Placobranchoidea</taxon>
        <taxon>Plakobranchidae</taxon>
        <taxon>Elysia</taxon>
    </lineage>
</organism>
<dbReference type="Pfam" id="PF00002">
    <property type="entry name" value="7tm_2"/>
    <property type="match status" value="1"/>
</dbReference>
<dbReference type="PROSITE" id="PS50261">
    <property type="entry name" value="G_PROTEIN_RECEP_F2_4"/>
    <property type="match status" value="1"/>
</dbReference>